<proteinExistence type="predicted"/>
<evidence type="ECO:0000256" key="2">
    <source>
        <dbReference type="SAM" id="MobiDB-lite"/>
    </source>
</evidence>
<protein>
    <submittedName>
        <fullName evidence="5">Ser-Thr-rich glycosyl-phosphatidyl-inositol-anchored membrane family-domain-containing protein</fullName>
    </submittedName>
</protein>
<evidence type="ECO:0000313" key="6">
    <source>
        <dbReference type="Proteomes" id="UP001610335"/>
    </source>
</evidence>
<reference evidence="5 6" key="1">
    <citation type="submission" date="2024-07" db="EMBL/GenBank/DDBJ databases">
        <title>Section-level genome sequencing and comparative genomics of Aspergillus sections Usti and Cavernicolus.</title>
        <authorList>
            <consortium name="Lawrence Berkeley National Laboratory"/>
            <person name="Nybo J.L."/>
            <person name="Vesth T.C."/>
            <person name="Theobald S."/>
            <person name="Frisvad J.C."/>
            <person name="Larsen T.O."/>
            <person name="Kjaerboelling I."/>
            <person name="Rothschild-Mancinelli K."/>
            <person name="Lyhne E.K."/>
            <person name="Kogle M.E."/>
            <person name="Barry K."/>
            <person name="Clum A."/>
            <person name="Na H."/>
            <person name="Ledsgaard L."/>
            <person name="Lin J."/>
            <person name="Lipzen A."/>
            <person name="Kuo A."/>
            <person name="Riley R."/>
            <person name="Mondo S."/>
            <person name="LaButti K."/>
            <person name="Haridas S."/>
            <person name="Pangalinan J."/>
            <person name="Salamov A.A."/>
            <person name="Simmons B.A."/>
            <person name="Magnuson J.K."/>
            <person name="Chen J."/>
            <person name="Drula E."/>
            <person name="Henrissat B."/>
            <person name="Wiebenga A."/>
            <person name="Lubbers R.J."/>
            <person name="Gomes A.C."/>
            <person name="Makela M.R."/>
            <person name="Stajich J."/>
            <person name="Grigoriev I.V."/>
            <person name="Mortensen U.H."/>
            <person name="De vries R.P."/>
            <person name="Baker S.E."/>
            <person name="Andersen M.R."/>
        </authorList>
    </citation>
    <scope>NUCLEOTIDE SEQUENCE [LARGE SCALE GENOMIC DNA]</scope>
    <source>
        <strain evidence="5 6">CBS 600.67</strain>
    </source>
</reference>
<dbReference type="Proteomes" id="UP001610335">
    <property type="component" value="Unassembled WGS sequence"/>
</dbReference>
<organism evidence="5 6">
    <name type="scientific">Aspergillus cavernicola</name>
    <dbReference type="NCBI Taxonomy" id="176166"/>
    <lineage>
        <taxon>Eukaryota</taxon>
        <taxon>Fungi</taxon>
        <taxon>Dikarya</taxon>
        <taxon>Ascomycota</taxon>
        <taxon>Pezizomycotina</taxon>
        <taxon>Eurotiomycetes</taxon>
        <taxon>Eurotiomycetidae</taxon>
        <taxon>Eurotiales</taxon>
        <taxon>Aspergillaceae</taxon>
        <taxon>Aspergillus</taxon>
        <taxon>Aspergillus subgen. Nidulantes</taxon>
    </lineage>
</organism>
<dbReference type="InterPro" id="IPR018466">
    <property type="entry name" value="Kre9/Knh1-like_N"/>
</dbReference>
<dbReference type="EMBL" id="JBFXLS010000043">
    <property type="protein sequence ID" value="KAL2824509.1"/>
    <property type="molecule type" value="Genomic_DNA"/>
</dbReference>
<dbReference type="PANTHER" id="PTHR40633:SF5">
    <property type="entry name" value="ANCHORED PROTEIN, PUTATIVE (AFU_ORTHOLOGUE AFUA_8G04370)-RELATED"/>
    <property type="match status" value="1"/>
</dbReference>
<keyword evidence="6" id="KW-1185">Reference proteome</keyword>
<feature type="region of interest" description="Disordered" evidence="2">
    <location>
        <begin position="116"/>
        <end position="217"/>
    </location>
</feature>
<dbReference type="InterPro" id="IPR052982">
    <property type="entry name" value="SRP1/TIP1-like"/>
</dbReference>
<feature type="chain" id="PRO_5047090533" evidence="3">
    <location>
        <begin position="19"/>
        <end position="239"/>
    </location>
</feature>
<dbReference type="Pfam" id="PF10342">
    <property type="entry name" value="Kre9_KNH"/>
    <property type="match status" value="1"/>
</dbReference>
<evidence type="ECO:0000259" key="4">
    <source>
        <dbReference type="Pfam" id="PF10342"/>
    </source>
</evidence>
<feature type="domain" description="Yeast cell wall synthesis Kre9/Knh1-like N-terminal" evidence="4">
    <location>
        <begin position="26"/>
        <end position="113"/>
    </location>
</feature>
<evidence type="ECO:0000313" key="5">
    <source>
        <dbReference type="EMBL" id="KAL2824509.1"/>
    </source>
</evidence>
<sequence>MRSVLFFLLSVVATLAAARENPFNIPGSGYEFTAGESTTLSWDPTTEGTVSLKLQWGDDFTSSTGSTIVSGISNSGSYTWDVPTDITDRSDYSVEIVSDSDPEGANYLPRFSIEGAQATATTTTSTSTQTTDTETSTTETSTTETETSTTETPTTLATTTTSTTTTSTEETPTPTSTTSSTTTPANSSSTEASSTTSASETPTETPSSVPNVNDGDNAGMANRVSGAMLALALGVVAVI</sequence>
<dbReference type="PANTHER" id="PTHR40633">
    <property type="entry name" value="MATRIX PROTEIN, PUTATIVE (AFU_ORTHOLOGUE AFUA_8G05410)-RELATED"/>
    <property type="match status" value="1"/>
</dbReference>
<gene>
    <name evidence="5" type="ORF">BDW59DRAFT_85561</name>
</gene>
<feature type="compositionally biased region" description="Low complexity" evidence="2">
    <location>
        <begin position="118"/>
        <end position="208"/>
    </location>
</feature>
<evidence type="ECO:0000256" key="1">
    <source>
        <dbReference type="ARBA" id="ARBA00022729"/>
    </source>
</evidence>
<keyword evidence="1 3" id="KW-0732">Signal</keyword>
<comment type="caution">
    <text evidence="5">The sequence shown here is derived from an EMBL/GenBank/DDBJ whole genome shotgun (WGS) entry which is preliminary data.</text>
</comment>
<name>A0ABR4I9V9_9EURO</name>
<evidence type="ECO:0000256" key="3">
    <source>
        <dbReference type="SAM" id="SignalP"/>
    </source>
</evidence>
<accession>A0ABR4I9V9</accession>
<feature type="signal peptide" evidence="3">
    <location>
        <begin position="1"/>
        <end position="18"/>
    </location>
</feature>